<evidence type="ECO:0000313" key="7">
    <source>
        <dbReference type="Proteomes" id="UP001226762"/>
    </source>
</evidence>
<dbReference type="Pfam" id="PF00378">
    <property type="entry name" value="ECH_1"/>
    <property type="match status" value="1"/>
</dbReference>
<dbReference type="Proteomes" id="UP001226762">
    <property type="component" value="Unassembled WGS sequence"/>
</dbReference>
<dbReference type="GO" id="GO:0006635">
    <property type="term" value="P:fatty acid beta-oxidation"/>
    <property type="evidence" value="ECO:0007669"/>
    <property type="project" value="TreeGrafter"/>
</dbReference>
<evidence type="ECO:0000256" key="4">
    <source>
        <dbReference type="ARBA" id="ARBA00049556"/>
    </source>
</evidence>
<dbReference type="EMBL" id="JANHAX010000005">
    <property type="protein sequence ID" value="MDQ2091381.1"/>
    <property type="molecule type" value="Genomic_DNA"/>
</dbReference>
<dbReference type="GO" id="GO:0070403">
    <property type="term" value="F:NAD+ binding"/>
    <property type="evidence" value="ECO:0007669"/>
    <property type="project" value="InterPro"/>
</dbReference>
<evidence type="ECO:0000256" key="3">
    <source>
        <dbReference type="ARBA" id="ARBA00023268"/>
    </source>
</evidence>
<feature type="domain" description="3-hydroxyacyl-CoA dehydrogenase NAD binding" evidence="5">
    <location>
        <begin position="262"/>
        <end position="434"/>
    </location>
</feature>
<name>A0AAE3WDS0_9RHOB</name>
<dbReference type="PANTHER" id="PTHR23309:SF49">
    <property type="entry name" value="PEROXISOMAL BIFUNCTIONAL ENZYME"/>
    <property type="match status" value="1"/>
</dbReference>
<gene>
    <name evidence="6" type="ORF">NO357_15890</name>
</gene>
<dbReference type="SUPFAM" id="SSF48179">
    <property type="entry name" value="6-phosphogluconate dehydrogenase C-terminal domain-like"/>
    <property type="match status" value="2"/>
</dbReference>
<dbReference type="GO" id="GO:0016829">
    <property type="term" value="F:lyase activity"/>
    <property type="evidence" value="ECO:0007669"/>
    <property type="project" value="UniProtKB-KW"/>
</dbReference>
<accession>A0AAE3WDS0</accession>
<keyword evidence="3" id="KW-0511">Multifunctional enzyme</keyword>
<sequence>MDTAARAELLQALDRAEAESEVEAVVITGQDRSFPGGIPVTEIAGGEAAPTLGEICRRIAEFSKPVVAAMRGEVVDGGLALALAAHARLAAVGTRLGLTAIRRGLVPGGGVTQRLPQLVGAGPAIEMIFAGRVLGVESGHLRGLCRRIVPRDVVGEAVEAARELAAAGFPVVQEGLPPGLSDPIGYQEALAARRAAPSALPPEAAAALTCIEAAQLLPLEAGLAMEEDLRAELRQTARAQGLIRTMALEARGPGGAAARRQLTVLGDGPTALILARRALEAGHDVVLAEQRDGGAQAGIRRIAAWLGQEVTRGQLSDAAQAAQMERLSGGPSGEMLQSAEIVIEACDAPLEMMAALVKNILSAVGGGVPVLLSSNMELQADRLASLLEARVLGLALSPHPGTGQRGLAELVVAPDADGGAVTRAAALVRRLGYGLVICPARRGLLAGRLKAAMLAASAWCVARGAGPQKVDAALGWPLGPFHQADVEGPAVQVERFAVLGWPASYGQLFDGFDHAGRKGRASGRGIFSYAQQGAAGDYDAAAQALIGEWRGGGETEALSPASIRRRVWSALFSAGLRLLDEGAALDAGDVDLAGLEALGVPRASGGPMKTGEIRGLLTVKRELEAWEADAPELWAASERLTEMVKNGEGFGF</sequence>
<organism evidence="6 7">
    <name type="scientific">Marimonas arenosa</name>
    <dbReference type="NCBI Taxonomy" id="1795305"/>
    <lineage>
        <taxon>Bacteria</taxon>
        <taxon>Pseudomonadati</taxon>
        <taxon>Pseudomonadota</taxon>
        <taxon>Alphaproteobacteria</taxon>
        <taxon>Rhodobacterales</taxon>
        <taxon>Paracoccaceae</taxon>
        <taxon>Marimonas</taxon>
    </lineage>
</organism>
<dbReference type="InterPro" id="IPR029045">
    <property type="entry name" value="ClpP/crotonase-like_dom_sf"/>
</dbReference>
<dbReference type="InterPro" id="IPR036291">
    <property type="entry name" value="NAD(P)-bd_dom_sf"/>
</dbReference>
<evidence type="ECO:0000256" key="1">
    <source>
        <dbReference type="ARBA" id="ARBA00023235"/>
    </source>
</evidence>
<evidence type="ECO:0000256" key="2">
    <source>
        <dbReference type="ARBA" id="ARBA00023239"/>
    </source>
</evidence>
<dbReference type="CDD" id="cd06558">
    <property type="entry name" value="crotonase-like"/>
    <property type="match status" value="1"/>
</dbReference>
<evidence type="ECO:0000313" key="6">
    <source>
        <dbReference type="EMBL" id="MDQ2091381.1"/>
    </source>
</evidence>
<dbReference type="SUPFAM" id="SSF52096">
    <property type="entry name" value="ClpP/crotonase"/>
    <property type="match status" value="1"/>
</dbReference>
<keyword evidence="1" id="KW-0413">Isomerase</keyword>
<reference evidence="6" key="1">
    <citation type="submission" date="2022-07" db="EMBL/GenBank/DDBJ databases">
        <authorList>
            <person name="Otstavnykh N."/>
            <person name="Isaeva M."/>
            <person name="Bystritskaya E."/>
        </authorList>
    </citation>
    <scope>NUCLEOTIDE SEQUENCE</scope>
    <source>
        <strain evidence="6">KCTC 52189</strain>
    </source>
</reference>
<keyword evidence="2" id="KW-0456">Lyase</keyword>
<dbReference type="InterPro" id="IPR008927">
    <property type="entry name" value="6-PGluconate_DH-like_C_sf"/>
</dbReference>
<protein>
    <submittedName>
        <fullName evidence="6">Enoyl-CoA hydratase-related protein</fullName>
    </submittedName>
</protein>
<keyword evidence="7" id="KW-1185">Reference proteome</keyword>
<dbReference type="PANTHER" id="PTHR23309">
    <property type="entry name" value="3-HYDROXYACYL-COA DEHYROGENASE"/>
    <property type="match status" value="1"/>
</dbReference>
<dbReference type="Gene3D" id="3.90.226.10">
    <property type="entry name" value="2-enoyl-CoA Hydratase, Chain A, domain 1"/>
    <property type="match status" value="1"/>
</dbReference>
<dbReference type="AlphaFoldDB" id="A0AAE3WDS0"/>
<proteinExistence type="predicted"/>
<dbReference type="Pfam" id="PF02737">
    <property type="entry name" value="3HCDH_N"/>
    <property type="match status" value="1"/>
</dbReference>
<dbReference type="Gene3D" id="1.10.1040.50">
    <property type="match status" value="1"/>
</dbReference>
<dbReference type="GO" id="GO:0003857">
    <property type="term" value="F:(3S)-3-hydroxyacyl-CoA dehydrogenase (NAD+) activity"/>
    <property type="evidence" value="ECO:0007669"/>
    <property type="project" value="UniProtKB-EC"/>
</dbReference>
<dbReference type="InterPro" id="IPR001753">
    <property type="entry name" value="Enoyl-CoA_hydra/iso"/>
</dbReference>
<dbReference type="SUPFAM" id="SSF51735">
    <property type="entry name" value="NAD(P)-binding Rossmann-fold domains"/>
    <property type="match status" value="1"/>
</dbReference>
<dbReference type="Gene3D" id="3.40.50.720">
    <property type="entry name" value="NAD(P)-binding Rossmann-like Domain"/>
    <property type="match status" value="1"/>
</dbReference>
<comment type="caution">
    <text evidence="6">The sequence shown here is derived from an EMBL/GenBank/DDBJ whole genome shotgun (WGS) entry which is preliminary data.</text>
</comment>
<reference evidence="6" key="2">
    <citation type="submission" date="2023-02" db="EMBL/GenBank/DDBJ databases">
        <title>'Rhodoalgimonas zhirmunskyi' gen. nov., isolated from a red alga.</title>
        <authorList>
            <person name="Nedashkovskaya O.I."/>
            <person name="Otstavnykh N.Y."/>
            <person name="Bystritskaya E.P."/>
            <person name="Balabanova L.A."/>
            <person name="Isaeva M.P."/>
        </authorList>
    </citation>
    <scope>NUCLEOTIDE SEQUENCE</scope>
    <source>
        <strain evidence="6">KCTC 52189</strain>
    </source>
</reference>
<dbReference type="GO" id="GO:0016853">
    <property type="term" value="F:isomerase activity"/>
    <property type="evidence" value="ECO:0007669"/>
    <property type="project" value="UniProtKB-KW"/>
</dbReference>
<evidence type="ECO:0000259" key="5">
    <source>
        <dbReference type="Pfam" id="PF02737"/>
    </source>
</evidence>
<comment type="catalytic activity">
    <reaction evidence="4">
        <text>a (3S)-3-hydroxyacyl-CoA + NAD(+) = a 3-oxoacyl-CoA + NADH + H(+)</text>
        <dbReference type="Rhea" id="RHEA:22432"/>
        <dbReference type="ChEBI" id="CHEBI:15378"/>
        <dbReference type="ChEBI" id="CHEBI:57318"/>
        <dbReference type="ChEBI" id="CHEBI:57540"/>
        <dbReference type="ChEBI" id="CHEBI:57945"/>
        <dbReference type="ChEBI" id="CHEBI:90726"/>
        <dbReference type="EC" id="1.1.1.35"/>
    </reaction>
</comment>
<dbReference type="InterPro" id="IPR006176">
    <property type="entry name" value="3-OHacyl-CoA_DH_NAD-bd"/>
</dbReference>
<dbReference type="RefSeq" id="WP_306736670.1">
    <property type="nucleotide sequence ID" value="NZ_JANHAX010000005.1"/>
</dbReference>